<evidence type="ECO:0000313" key="7">
    <source>
        <dbReference type="Proteomes" id="UP001205861"/>
    </source>
</evidence>
<sequence length="534" mass="58073">MSQTLTGLAGLARHLFAYARAVATIPEPEPIDYPFAPSDVAQLHRVMRAGGAPSLDDQTWNDLLLERYLGELSGEASIFGRQELYRRLRAGATDDARQAQRERVEALMRDPAALQDIHRRMRSQRAAETEVAELLFEGERPAIPRWAGRTWPLPLGLVASLAALALSPLAWLGVAAVMYVLITAQVRYYERVQAWERSTHALRLLLRSCTLLADVPGLAARGFPGTREQTGRISRALSRSALARVIPGAQGYRDWFMLANVNHYFKTVALVFDNRAFLRDCLLRCATLEADVALARHLLVREDWCWARAGGSREIALDGALHPLLPAPVPLSLALGGNGAFISGQNGVGKSTFLRTLGVNLVAANAFGFCYARRARVPMLPVYASMQGEDSLLGGESLYMAELRRARELLSVPHGAIYLVDEIFRGTNHVESVSAAAAVLDTLAARALVVVASHHLELASLLAHRLEPYCIKRGDTALALEGGVLAETNGIALLAAQGFDPVVQHKAARVARWLGHYLAEPEAGKAVLGMVGTV</sequence>
<dbReference type="InterPro" id="IPR003593">
    <property type="entry name" value="AAA+_ATPase"/>
</dbReference>
<organism evidence="6 7">
    <name type="scientific">Massilia solisilvae</name>
    <dbReference type="NCBI Taxonomy" id="1811225"/>
    <lineage>
        <taxon>Bacteria</taxon>
        <taxon>Pseudomonadati</taxon>
        <taxon>Pseudomonadota</taxon>
        <taxon>Betaproteobacteria</taxon>
        <taxon>Burkholderiales</taxon>
        <taxon>Oxalobacteraceae</taxon>
        <taxon>Telluria group</taxon>
        <taxon>Massilia</taxon>
    </lineage>
</organism>
<dbReference type="SUPFAM" id="SSF52540">
    <property type="entry name" value="P-loop containing nucleoside triphosphate hydrolases"/>
    <property type="match status" value="1"/>
</dbReference>
<evidence type="ECO:0000256" key="2">
    <source>
        <dbReference type="ARBA" id="ARBA00022840"/>
    </source>
</evidence>
<reference evidence="6 7" key="1">
    <citation type="submission" date="2022-08" db="EMBL/GenBank/DDBJ databases">
        <title>Reclassification of Massilia species as members of the genera Telluria, Duganella, Pseudoduganella, Mokoshia gen. nov. and Zemynaea gen. nov. using orthogonal and non-orthogonal genome-based approaches.</title>
        <authorList>
            <person name="Bowman J.P."/>
        </authorList>
    </citation>
    <scope>NUCLEOTIDE SEQUENCE [LARGE SCALE GENOMIC DNA]</scope>
    <source>
        <strain evidence="6 7">JCM 31607</strain>
    </source>
</reference>
<protein>
    <recommendedName>
        <fullName evidence="8">DNA mismatch repair protein MutS</fullName>
    </recommendedName>
</protein>
<comment type="caution">
    <text evidence="6">The sequence shown here is derived from an EMBL/GenBank/DDBJ whole genome shotgun (WGS) entry which is preliminary data.</text>
</comment>
<evidence type="ECO:0000259" key="4">
    <source>
        <dbReference type="SMART" id="SM00382"/>
    </source>
</evidence>
<dbReference type="PANTHER" id="PTHR11361">
    <property type="entry name" value="DNA MISMATCH REPAIR PROTEIN MUTS FAMILY MEMBER"/>
    <property type="match status" value="1"/>
</dbReference>
<dbReference type="Gene3D" id="3.40.50.300">
    <property type="entry name" value="P-loop containing nucleotide triphosphate hydrolases"/>
    <property type="match status" value="1"/>
</dbReference>
<dbReference type="InterPro" id="IPR000432">
    <property type="entry name" value="DNA_mismatch_repair_MutS_C"/>
</dbReference>
<dbReference type="InterPro" id="IPR045076">
    <property type="entry name" value="MutS"/>
</dbReference>
<keyword evidence="1" id="KW-0547">Nucleotide-binding</keyword>
<dbReference type="Proteomes" id="UP001205861">
    <property type="component" value="Unassembled WGS sequence"/>
</dbReference>
<proteinExistence type="predicted"/>
<evidence type="ECO:0000256" key="1">
    <source>
        <dbReference type="ARBA" id="ARBA00022741"/>
    </source>
</evidence>
<name>A0ABT2BQM1_9BURK</name>
<dbReference type="Pfam" id="PF00488">
    <property type="entry name" value="MutS_V"/>
    <property type="match status" value="1"/>
</dbReference>
<feature type="domain" description="DNA mismatch repair proteins mutS family" evidence="5">
    <location>
        <begin position="337"/>
        <end position="512"/>
    </location>
</feature>
<dbReference type="SMART" id="SM00534">
    <property type="entry name" value="MUTSac"/>
    <property type="match status" value="1"/>
</dbReference>
<dbReference type="PANTHER" id="PTHR11361:SF99">
    <property type="entry name" value="DNA MISMATCH REPAIR PROTEIN"/>
    <property type="match status" value="1"/>
</dbReference>
<evidence type="ECO:0000256" key="3">
    <source>
        <dbReference type="ARBA" id="ARBA00023125"/>
    </source>
</evidence>
<accession>A0ABT2BQM1</accession>
<dbReference type="InterPro" id="IPR027417">
    <property type="entry name" value="P-loop_NTPase"/>
</dbReference>
<keyword evidence="2" id="KW-0067">ATP-binding</keyword>
<dbReference type="SMART" id="SM00382">
    <property type="entry name" value="AAA"/>
    <property type="match status" value="1"/>
</dbReference>
<keyword evidence="3" id="KW-0238">DNA-binding</keyword>
<evidence type="ECO:0000313" key="6">
    <source>
        <dbReference type="EMBL" id="MCS0610810.1"/>
    </source>
</evidence>
<dbReference type="EMBL" id="JANUGV010000009">
    <property type="protein sequence ID" value="MCS0610810.1"/>
    <property type="molecule type" value="Genomic_DNA"/>
</dbReference>
<feature type="domain" description="AAA+ ATPase" evidence="4">
    <location>
        <begin position="336"/>
        <end position="475"/>
    </location>
</feature>
<evidence type="ECO:0008006" key="8">
    <source>
        <dbReference type="Google" id="ProtNLM"/>
    </source>
</evidence>
<dbReference type="RefSeq" id="WP_258858347.1">
    <property type="nucleotide sequence ID" value="NZ_JANUGV010000009.1"/>
</dbReference>
<gene>
    <name evidence="6" type="ORF">NX773_21805</name>
</gene>
<keyword evidence="7" id="KW-1185">Reference proteome</keyword>
<evidence type="ECO:0000259" key="5">
    <source>
        <dbReference type="SMART" id="SM00534"/>
    </source>
</evidence>